<feature type="transmembrane region" description="Helical" evidence="2">
    <location>
        <begin position="161"/>
        <end position="178"/>
    </location>
</feature>
<comment type="caution">
    <text evidence="4">The sequence shown here is derived from an EMBL/GenBank/DDBJ whole genome shotgun (WGS) entry which is preliminary data.</text>
</comment>
<feature type="domain" description="Phosphatidic acid phosphatase type 2/haloperoxidase" evidence="3">
    <location>
        <begin position="161"/>
        <end position="270"/>
    </location>
</feature>
<reference evidence="4 5" key="1">
    <citation type="journal article" date="2018" name="Nat. Genet.">
        <title>Extensive intraspecific gene order and gene structural variations between Mo17 and other maize genomes.</title>
        <authorList>
            <person name="Sun S."/>
            <person name="Zhou Y."/>
            <person name="Chen J."/>
            <person name="Shi J."/>
            <person name="Zhao H."/>
            <person name="Zhao H."/>
            <person name="Song W."/>
            <person name="Zhang M."/>
            <person name="Cui Y."/>
            <person name="Dong X."/>
            <person name="Liu H."/>
            <person name="Ma X."/>
            <person name="Jiao Y."/>
            <person name="Wang B."/>
            <person name="Wei X."/>
            <person name="Stein J.C."/>
            <person name="Glaubitz J.C."/>
            <person name="Lu F."/>
            <person name="Yu G."/>
            <person name="Liang C."/>
            <person name="Fengler K."/>
            <person name="Li B."/>
            <person name="Rafalski A."/>
            <person name="Schnable P.S."/>
            <person name="Ware D.H."/>
            <person name="Buckler E.S."/>
            <person name="Lai J."/>
        </authorList>
    </citation>
    <scope>NUCLEOTIDE SEQUENCE [LARGE SCALE GENOMIC DNA]</scope>
    <source>
        <strain evidence="5">cv. Missouri 17</strain>
        <tissue evidence="4">Seedling</tissue>
    </source>
</reference>
<keyword evidence="2" id="KW-0472">Membrane</keyword>
<dbReference type="PANTHER" id="PTHR11247:SF40">
    <property type="entry name" value="LIPID PHOSPHATE PHOSPHATASE EPSILON 1, CHLOROPLASTIC"/>
    <property type="match status" value="1"/>
</dbReference>
<gene>
    <name evidence="4" type="primary">LPPE2_0</name>
    <name evidence="4" type="ORF">Zm00014a_023540</name>
</gene>
<accession>A0A3L6F4V1</accession>
<evidence type="ECO:0000313" key="5">
    <source>
        <dbReference type="Proteomes" id="UP000251960"/>
    </source>
</evidence>
<evidence type="ECO:0000256" key="1">
    <source>
        <dbReference type="ARBA" id="ARBA00022801"/>
    </source>
</evidence>
<feature type="transmembrane region" description="Helical" evidence="2">
    <location>
        <begin position="224"/>
        <end position="243"/>
    </location>
</feature>
<sequence>MPCLLFLLAPPPRPCLADSVSRSPLPNKYRFFLPQTRRRPSPRLGDGVRMAEMTRVWSGGEPLEVGVSMESDPIVGGEAPSRSRWEASRWAPVEAALNRMIDSNQGLSRLRNFVAKLKKGCIEPKSLPKGTKAPGYSGSSIYRERPLLYLRKAIWKRDAEIMWVLLGAVGNSLLSLVLKKMLNHERPAPALRSDPGMPSSHAQSIFYAATVLALSLYYWLGTNYLTMILGPATLSLAAYLSWLRVSRGLHTLNQVMVGAVVGSAVGALWFVLWHWLVQEAFASSLLVRVAVILGSSAFCVSFVVYMIRHWLKDE</sequence>
<evidence type="ECO:0000256" key="2">
    <source>
        <dbReference type="SAM" id="Phobius"/>
    </source>
</evidence>
<keyword evidence="2" id="KW-0812">Transmembrane</keyword>
<protein>
    <submittedName>
        <fullName evidence="4">Lipid phosphate phosphatase epsilon 2, chloroplastic</fullName>
    </submittedName>
</protein>
<dbReference type="InterPro" id="IPR036938">
    <property type="entry name" value="PAP2/HPO_sf"/>
</dbReference>
<name>A0A3L6F4V1_MAIZE</name>
<feature type="transmembrane region" description="Helical" evidence="2">
    <location>
        <begin position="285"/>
        <end position="307"/>
    </location>
</feature>
<dbReference type="Gene3D" id="1.20.144.10">
    <property type="entry name" value="Phosphatidic acid phosphatase type 2/haloperoxidase"/>
    <property type="match status" value="1"/>
</dbReference>
<dbReference type="Proteomes" id="UP000251960">
    <property type="component" value="Chromosome 4"/>
</dbReference>
<organism evidence="4 5">
    <name type="scientific">Zea mays</name>
    <name type="common">Maize</name>
    <dbReference type="NCBI Taxonomy" id="4577"/>
    <lineage>
        <taxon>Eukaryota</taxon>
        <taxon>Viridiplantae</taxon>
        <taxon>Streptophyta</taxon>
        <taxon>Embryophyta</taxon>
        <taxon>Tracheophyta</taxon>
        <taxon>Spermatophyta</taxon>
        <taxon>Magnoliopsida</taxon>
        <taxon>Liliopsida</taxon>
        <taxon>Poales</taxon>
        <taxon>Poaceae</taxon>
        <taxon>PACMAD clade</taxon>
        <taxon>Panicoideae</taxon>
        <taxon>Andropogonodae</taxon>
        <taxon>Andropogoneae</taxon>
        <taxon>Tripsacinae</taxon>
        <taxon>Zea</taxon>
    </lineage>
</organism>
<dbReference type="FunFam" id="1.20.144.10:FF:000026">
    <property type="entry name" value="Lipid phosphate phosphatase epsilon 2 chloroplastic"/>
    <property type="match status" value="1"/>
</dbReference>
<feature type="transmembrane region" description="Helical" evidence="2">
    <location>
        <begin position="255"/>
        <end position="273"/>
    </location>
</feature>
<keyword evidence="1" id="KW-0378">Hydrolase</keyword>
<dbReference type="InterPro" id="IPR000326">
    <property type="entry name" value="PAP2/HPO"/>
</dbReference>
<dbReference type="EMBL" id="NCVQ01000005">
    <property type="protein sequence ID" value="PWZ28010.1"/>
    <property type="molecule type" value="Genomic_DNA"/>
</dbReference>
<dbReference type="GO" id="GO:0016787">
    <property type="term" value="F:hydrolase activity"/>
    <property type="evidence" value="ECO:0007669"/>
    <property type="project" value="UniProtKB-KW"/>
</dbReference>
<evidence type="ECO:0000259" key="3">
    <source>
        <dbReference type="SMART" id="SM00014"/>
    </source>
</evidence>
<proteinExistence type="predicted"/>
<keyword evidence="2" id="KW-1133">Transmembrane helix</keyword>
<dbReference type="SMART" id="SM00014">
    <property type="entry name" value="acidPPc"/>
    <property type="match status" value="1"/>
</dbReference>
<evidence type="ECO:0000313" key="4">
    <source>
        <dbReference type="EMBL" id="PWZ28010.1"/>
    </source>
</evidence>
<dbReference type="SUPFAM" id="SSF48317">
    <property type="entry name" value="Acid phosphatase/Vanadium-dependent haloperoxidase"/>
    <property type="match status" value="1"/>
</dbReference>
<dbReference type="Pfam" id="PF01569">
    <property type="entry name" value="PAP2"/>
    <property type="match status" value="1"/>
</dbReference>
<dbReference type="ExpressionAtlas" id="A0A3L6F4V1">
    <property type="expression patterns" value="baseline and differential"/>
</dbReference>
<dbReference type="PANTHER" id="PTHR11247">
    <property type="entry name" value="PALMITOYL-PROTEIN THIOESTERASE/DOLICHYLDIPHOSPHATASE 1"/>
    <property type="match status" value="1"/>
</dbReference>
<dbReference type="AlphaFoldDB" id="A0A3L6F4V1"/>